<dbReference type="EMBL" id="CAJVQB010105073">
    <property type="protein sequence ID" value="CAG8851251.1"/>
    <property type="molecule type" value="Genomic_DNA"/>
</dbReference>
<name>A0ABN7XBY2_GIGMA</name>
<feature type="non-terminal residue" evidence="1">
    <location>
        <position position="1"/>
    </location>
</feature>
<feature type="non-terminal residue" evidence="1">
    <location>
        <position position="129"/>
    </location>
</feature>
<accession>A0ABN7XBY2</accession>
<proteinExistence type="predicted"/>
<sequence>NLDTTSPRCKKEIENNKYWIICEANMITLDKIIRQAVDGYLSVIEGKKTRQMGDEQVQEYIKKYKMIYTSPESKLKIGIIMRKLHDPIGAINDQRHNMELHHNIISKLYTQIWIPSYQVRRENGREKIQ</sequence>
<protein>
    <submittedName>
        <fullName evidence="1">16346_t:CDS:1</fullName>
    </submittedName>
</protein>
<gene>
    <name evidence="1" type="ORF">GMARGA_LOCUS40635</name>
</gene>
<evidence type="ECO:0000313" key="2">
    <source>
        <dbReference type="Proteomes" id="UP000789901"/>
    </source>
</evidence>
<dbReference type="Proteomes" id="UP000789901">
    <property type="component" value="Unassembled WGS sequence"/>
</dbReference>
<evidence type="ECO:0000313" key="1">
    <source>
        <dbReference type="EMBL" id="CAG8851251.1"/>
    </source>
</evidence>
<organism evidence="1 2">
    <name type="scientific">Gigaspora margarita</name>
    <dbReference type="NCBI Taxonomy" id="4874"/>
    <lineage>
        <taxon>Eukaryota</taxon>
        <taxon>Fungi</taxon>
        <taxon>Fungi incertae sedis</taxon>
        <taxon>Mucoromycota</taxon>
        <taxon>Glomeromycotina</taxon>
        <taxon>Glomeromycetes</taxon>
        <taxon>Diversisporales</taxon>
        <taxon>Gigasporaceae</taxon>
        <taxon>Gigaspora</taxon>
    </lineage>
</organism>
<comment type="caution">
    <text evidence="1">The sequence shown here is derived from an EMBL/GenBank/DDBJ whole genome shotgun (WGS) entry which is preliminary data.</text>
</comment>
<reference evidence="1 2" key="1">
    <citation type="submission" date="2021-06" db="EMBL/GenBank/DDBJ databases">
        <authorList>
            <person name="Kallberg Y."/>
            <person name="Tangrot J."/>
            <person name="Rosling A."/>
        </authorList>
    </citation>
    <scope>NUCLEOTIDE SEQUENCE [LARGE SCALE GENOMIC DNA]</scope>
    <source>
        <strain evidence="1 2">120-4 pot B 10/14</strain>
    </source>
</reference>
<keyword evidence="2" id="KW-1185">Reference proteome</keyword>